<accession>A0A917YUR7</accession>
<proteinExistence type="predicted"/>
<keyword evidence="2" id="KW-1185">Reference proteome</keyword>
<dbReference type="EMBL" id="BMNH01000004">
    <property type="protein sequence ID" value="GGO66563.1"/>
    <property type="molecule type" value="Genomic_DNA"/>
</dbReference>
<name>A0A917YUR7_9ACTN</name>
<reference evidence="1" key="1">
    <citation type="journal article" date="2014" name="Int. J. Syst. Evol. Microbiol.">
        <title>Complete genome sequence of Corynebacterium casei LMG S-19264T (=DSM 44701T), isolated from a smear-ripened cheese.</title>
        <authorList>
            <consortium name="US DOE Joint Genome Institute (JGI-PGF)"/>
            <person name="Walter F."/>
            <person name="Albersmeier A."/>
            <person name="Kalinowski J."/>
            <person name="Ruckert C."/>
        </authorList>
    </citation>
    <scope>NUCLEOTIDE SEQUENCE</scope>
    <source>
        <strain evidence="1">CGMCC 4.7368</strain>
    </source>
</reference>
<reference evidence="1" key="2">
    <citation type="submission" date="2020-09" db="EMBL/GenBank/DDBJ databases">
        <authorList>
            <person name="Sun Q."/>
            <person name="Zhou Y."/>
        </authorList>
    </citation>
    <scope>NUCLEOTIDE SEQUENCE</scope>
    <source>
        <strain evidence="1">CGMCC 4.7368</strain>
    </source>
</reference>
<sequence length="47" mass="5066">MRRLVSVPSGKALSIGKEFAGKRPPTAFILYGPYTGSADQRVTLVND</sequence>
<dbReference type="Proteomes" id="UP000646523">
    <property type="component" value="Unassembled WGS sequence"/>
</dbReference>
<gene>
    <name evidence="1" type="ORF">GCM10012289_20880</name>
</gene>
<protein>
    <submittedName>
        <fullName evidence="1">Uncharacterized protein</fullName>
    </submittedName>
</protein>
<comment type="caution">
    <text evidence="1">The sequence shown here is derived from an EMBL/GenBank/DDBJ whole genome shotgun (WGS) entry which is preliminary data.</text>
</comment>
<evidence type="ECO:0000313" key="2">
    <source>
        <dbReference type="Proteomes" id="UP000646523"/>
    </source>
</evidence>
<dbReference type="AlphaFoldDB" id="A0A917YUR7"/>
<organism evidence="1 2">
    <name type="scientific">Nonomuraea cavernae</name>
    <dbReference type="NCBI Taxonomy" id="2045107"/>
    <lineage>
        <taxon>Bacteria</taxon>
        <taxon>Bacillati</taxon>
        <taxon>Actinomycetota</taxon>
        <taxon>Actinomycetes</taxon>
        <taxon>Streptosporangiales</taxon>
        <taxon>Streptosporangiaceae</taxon>
        <taxon>Nonomuraea</taxon>
    </lineage>
</organism>
<evidence type="ECO:0000313" key="1">
    <source>
        <dbReference type="EMBL" id="GGO66563.1"/>
    </source>
</evidence>